<accession>A0A7E4VMU7</accession>
<protein>
    <submittedName>
        <fullName evidence="3">FTH domain-containing protein</fullName>
    </submittedName>
</protein>
<feature type="region of interest" description="Disordered" evidence="1">
    <location>
        <begin position="277"/>
        <end position="297"/>
    </location>
</feature>
<dbReference type="Proteomes" id="UP000492821">
    <property type="component" value="Unassembled WGS sequence"/>
</dbReference>
<dbReference type="WBParaSite" id="Pan_g23028.t1">
    <property type="protein sequence ID" value="Pan_g23028.t1"/>
    <property type="gene ID" value="Pan_g23028"/>
</dbReference>
<name>A0A7E4VMU7_PANRE</name>
<feature type="compositionally biased region" description="Basic residues" evidence="1">
    <location>
        <begin position="280"/>
        <end position="297"/>
    </location>
</feature>
<reference evidence="3" key="2">
    <citation type="submission" date="2020-10" db="UniProtKB">
        <authorList>
            <consortium name="WormBaseParasite"/>
        </authorList>
    </citation>
    <scope>IDENTIFICATION</scope>
</reference>
<keyword evidence="2" id="KW-1185">Reference proteome</keyword>
<evidence type="ECO:0000256" key="1">
    <source>
        <dbReference type="SAM" id="MobiDB-lite"/>
    </source>
</evidence>
<proteinExistence type="predicted"/>
<dbReference type="AlphaFoldDB" id="A0A7E4VMU7"/>
<reference evidence="2" key="1">
    <citation type="journal article" date="2013" name="Genetics">
        <title>The draft genome and transcriptome of Panagrellus redivivus are shaped by the harsh demands of a free-living lifestyle.</title>
        <authorList>
            <person name="Srinivasan J."/>
            <person name="Dillman A.R."/>
            <person name="Macchietto M.G."/>
            <person name="Heikkinen L."/>
            <person name="Lakso M."/>
            <person name="Fracchia K.M."/>
            <person name="Antoshechkin I."/>
            <person name="Mortazavi A."/>
            <person name="Wong G."/>
            <person name="Sternberg P.W."/>
        </authorList>
    </citation>
    <scope>NUCLEOTIDE SEQUENCE [LARGE SCALE GENOMIC DNA]</scope>
    <source>
        <strain evidence="2">MT8872</strain>
    </source>
</reference>
<sequence length="297" mass="34001">MPYPLLKLAYGLRCRLRELATPIEAYELQIAVGDQLDGLKPLQQRTNFDIVLNKQSVVVKHPTNQTESIWIPSFDENYVFVCQSIMLSNVTEDILDGPIFDKIYLKETQSIHFSRGNIISANLLKKLAQKTNDKISDLALSDVDFPINDVLSIFPKLTILWCPKLYKDWVKDLLKADEINLEWVFSLYNDDPDVVFNGFEPQEMAHVLQKGIQIRIFCKSRQGETAKAAVQRLTHDLKPLVPYSLLCGQTVFNATIEDAHFNLETLNLTWGNCSNEKSLQNRHKQKNQKRKLAARGP</sequence>
<evidence type="ECO:0000313" key="2">
    <source>
        <dbReference type="Proteomes" id="UP000492821"/>
    </source>
</evidence>
<organism evidence="2 3">
    <name type="scientific">Panagrellus redivivus</name>
    <name type="common">Microworm</name>
    <dbReference type="NCBI Taxonomy" id="6233"/>
    <lineage>
        <taxon>Eukaryota</taxon>
        <taxon>Metazoa</taxon>
        <taxon>Ecdysozoa</taxon>
        <taxon>Nematoda</taxon>
        <taxon>Chromadorea</taxon>
        <taxon>Rhabditida</taxon>
        <taxon>Tylenchina</taxon>
        <taxon>Panagrolaimomorpha</taxon>
        <taxon>Panagrolaimoidea</taxon>
        <taxon>Panagrolaimidae</taxon>
        <taxon>Panagrellus</taxon>
    </lineage>
</organism>
<evidence type="ECO:0000313" key="3">
    <source>
        <dbReference type="WBParaSite" id="Pan_g23028.t1"/>
    </source>
</evidence>